<accession>A0AAV2PZX9</accession>
<dbReference type="Pfam" id="PF25107">
    <property type="entry name" value="VWA7_N"/>
    <property type="match status" value="1"/>
</dbReference>
<keyword evidence="8" id="KW-1185">Reference proteome</keyword>
<evidence type="ECO:0000256" key="1">
    <source>
        <dbReference type="ARBA" id="ARBA00004613"/>
    </source>
</evidence>
<dbReference type="EMBL" id="CAXKWB010002554">
    <property type="protein sequence ID" value="CAL4067177.1"/>
    <property type="molecule type" value="Genomic_DNA"/>
</dbReference>
<feature type="domain" description="Fibronectin type-III" evidence="6">
    <location>
        <begin position="1020"/>
        <end position="1114"/>
    </location>
</feature>
<dbReference type="Pfam" id="PF25106">
    <property type="entry name" value="VWA_4"/>
    <property type="match status" value="1"/>
</dbReference>
<dbReference type="InterPro" id="IPR013783">
    <property type="entry name" value="Ig-like_fold"/>
</dbReference>
<dbReference type="SMART" id="SM00060">
    <property type="entry name" value="FN3"/>
    <property type="match status" value="2"/>
</dbReference>
<evidence type="ECO:0000256" key="5">
    <source>
        <dbReference type="SAM" id="SignalP"/>
    </source>
</evidence>
<name>A0AAV2PZX9_MEGNR</name>
<keyword evidence="3 5" id="KW-0732">Signal</keyword>
<dbReference type="InterPro" id="IPR003961">
    <property type="entry name" value="FN3_dom"/>
</dbReference>
<dbReference type="InterPro" id="IPR056475">
    <property type="entry name" value="GBD_Hemicentin/VWA7"/>
</dbReference>
<dbReference type="Pfam" id="PF23560">
    <property type="entry name" value="GBD_Hemicentin"/>
    <property type="match status" value="1"/>
</dbReference>
<comment type="subcellular location">
    <subcellularLocation>
        <location evidence="1">Secreted</location>
    </subcellularLocation>
</comment>
<dbReference type="InterPro" id="IPR056861">
    <property type="entry name" value="HMCN1-like_VWA"/>
</dbReference>
<feature type="domain" description="Fibronectin type-III" evidence="6">
    <location>
        <begin position="1118"/>
        <end position="1208"/>
    </location>
</feature>
<dbReference type="Gene3D" id="2.60.40.10">
    <property type="entry name" value="Immunoglobulins"/>
    <property type="match status" value="2"/>
</dbReference>
<feature type="chain" id="PRO_5043853246" description="Fibronectin type-III domain-containing protein" evidence="5">
    <location>
        <begin position="20"/>
        <end position="1375"/>
    </location>
</feature>
<feature type="signal peptide" evidence="5">
    <location>
        <begin position="1"/>
        <end position="19"/>
    </location>
</feature>
<keyword evidence="4" id="KW-0325">Glycoprotein</keyword>
<dbReference type="InterPro" id="IPR036116">
    <property type="entry name" value="FN3_sf"/>
</dbReference>
<dbReference type="CDD" id="cd00063">
    <property type="entry name" value="FN3"/>
    <property type="match status" value="2"/>
</dbReference>
<dbReference type="InterPro" id="IPR052577">
    <property type="entry name" value="VWA7"/>
</dbReference>
<evidence type="ECO:0000256" key="2">
    <source>
        <dbReference type="ARBA" id="ARBA00022525"/>
    </source>
</evidence>
<dbReference type="InterPro" id="IPR036465">
    <property type="entry name" value="vWFA_dom_sf"/>
</dbReference>
<comment type="caution">
    <text evidence="7">The sequence shown here is derived from an EMBL/GenBank/DDBJ whole genome shotgun (WGS) entry which is preliminary data.</text>
</comment>
<dbReference type="PROSITE" id="PS50853">
    <property type="entry name" value="FN3"/>
    <property type="match status" value="2"/>
</dbReference>
<dbReference type="PANTHER" id="PTHR14905">
    <property type="entry name" value="NG37"/>
    <property type="match status" value="1"/>
</dbReference>
<evidence type="ECO:0000256" key="3">
    <source>
        <dbReference type="ARBA" id="ARBA00022729"/>
    </source>
</evidence>
<dbReference type="GO" id="GO:0032991">
    <property type="term" value="C:protein-containing complex"/>
    <property type="evidence" value="ECO:0007669"/>
    <property type="project" value="UniProtKB-ARBA"/>
</dbReference>
<evidence type="ECO:0000313" key="7">
    <source>
        <dbReference type="EMBL" id="CAL4067177.1"/>
    </source>
</evidence>
<evidence type="ECO:0000259" key="6">
    <source>
        <dbReference type="PROSITE" id="PS50853"/>
    </source>
</evidence>
<keyword evidence="2" id="KW-0964">Secreted</keyword>
<dbReference type="InterPro" id="IPR056862">
    <property type="entry name" value="VWA7_N"/>
</dbReference>
<dbReference type="SUPFAM" id="SSF53300">
    <property type="entry name" value="vWA-like"/>
    <property type="match status" value="1"/>
</dbReference>
<evidence type="ECO:0000313" key="8">
    <source>
        <dbReference type="Proteomes" id="UP001497623"/>
    </source>
</evidence>
<gene>
    <name evidence="7" type="ORF">MNOR_LOCUS6263</name>
</gene>
<dbReference type="InterPro" id="IPR057615">
    <property type="entry name" value="Ig_VWA7"/>
</dbReference>
<evidence type="ECO:0000256" key="4">
    <source>
        <dbReference type="ARBA" id="ARBA00023180"/>
    </source>
</evidence>
<reference evidence="7 8" key="1">
    <citation type="submission" date="2024-05" db="EMBL/GenBank/DDBJ databases">
        <authorList>
            <person name="Wallberg A."/>
        </authorList>
    </citation>
    <scope>NUCLEOTIDE SEQUENCE [LARGE SCALE GENOMIC DNA]</scope>
</reference>
<dbReference type="Proteomes" id="UP001497623">
    <property type="component" value="Unassembled WGS sequence"/>
</dbReference>
<dbReference type="Pfam" id="PF00041">
    <property type="entry name" value="fn3"/>
    <property type="match status" value="2"/>
</dbReference>
<dbReference type="GO" id="GO:0005576">
    <property type="term" value="C:extracellular region"/>
    <property type="evidence" value="ECO:0007669"/>
    <property type="project" value="UniProtKB-SubCell"/>
</dbReference>
<sequence>MSLVSTAALWLMLVGAAQAFLATPLNYSDPDVANILCPDQMSGPTRDQKWITREGIRRRIRQFFLDYPPPNEPSFNVPTDASLTELYHAYYGEAASATRFIKAVNTIAKANINADSSDTFRFDKDIQGDAESFAGMQDKLGKRYPRMLTAINLNDAFPAARELLGLSLHTIQKFYAHSTWIELGNTGILEDFGLPGFSFDDIAEPTEDVCTPCASPDGECQSNVISGAGLSSGYFVYNAGPNTGSLTPKPNTGGKCSHGGVLDQTKDEPAEGGINKDTSSPCFSPHYYLHEEAAELAVQATDHYLNVILDAVAPMKFRHLFDLYNSSALSITIDTTGSMGGEIDSVKWQVGEIVANSAPEVYVLAPFNDAETGPVTKTSDPDVFMDAVNALYTYSGSAEEMFWTGLSDALANTPDYSDIFSFTDNGGSDGDLMEGMIALAVQKHCKVTIIYSGSLKQGYISDIEDYHRLVDSTGGLFIPSGKFDVNDITAIMGEGVQSSVVDITILKELSGKTNVDIPIDNSIFDFEVRIAGDVSSAIFTDITGTEYDLMDSTGLNSTAGVEVIVHTPSLKAIRWTNPRYGTWNLQTDSSSTYSLAVNGNSTLSWLGDFSILDPSPPHPHYRPVVGNPITNTYYYLEISLVGYLESKVVDVNRIQYVDRTGVEISEIEYSGDIDDTFYIRVEPLPETQFYIKIWGHVQSGNEFSRLMSVLISPVQTTVDVIATSSDICGLPGDTKTGDFLITNHGLSADFEIFGTDSLGFLTGVTPTSVWIENNSSATVTATFYYPTNATEGDVSTVTVTAKSLVQTTSVNSATTYACVLAEVTDIDPPICVSVDAVNCTGYTINAVCNDKNWTTTAILQDTQSGLFGVSANPSAGISDIVNFTPGTTNEVTVTYESTCCTTQVDIIGTDQQGNVGKCAIDMGVLGGLIYDLEAESVGLTWVNLKWKITAYNVEMHLYSLLINNDLTLQFKCNDLSCTYNVTMLEPCSHQEFELTPHFYVNGDDKAGAAAFADDYTLDTEPTSPTNGVQVDEGNTTVNLSWDAPASAKCIFKYKVCYSPIDFNETNGLCEQTTSTEYTMQGLEPCLEYEVQVTSLSPSGLASPPLVFNVQTSDAMPGEPRNVTLQDVTEESLFVWWQDPIERKQCVLGYQIGHFPILSLRKPSVDGWYHEELFELDPCTNYSVTVSALSKTGIEGPTSMVKTITDESENPEMDNLGKISSMIIYEDMLYWDTVLCIGPFLVKFAVKFGFGELFFHVLSTNLTLNSPSYHSVSVIKKDDYGRLSSAYIPVNILNIIPGEPKNLRITSITKACMSYEYDAPASNPQCSLEHEVDVVNIDAPHRAKARTSDPFASGTECGLDGCTNYKFKVRSSIPVF</sequence>
<dbReference type="SUPFAM" id="SSF49265">
    <property type="entry name" value="Fibronectin type III"/>
    <property type="match status" value="1"/>
</dbReference>
<dbReference type="PANTHER" id="PTHR14905:SF7">
    <property type="entry name" value="VON WILLEBRAND FACTOR A DOMAIN-CONTAINING PROTEIN 7"/>
    <property type="match status" value="1"/>
</dbReference>
<dbReference type="Pfam" id="PF23619">
    <property type="entry name" value="Ig_VWA7"/>
    <property type="match status" value="1"/>
</dbReference>
<protein>
    <recommendedName>
        <fullName evidence="6">Fibronectin type-III domain-containing protein</fullName>
    </recommendedName>
</protein>
<organism evidence="7 8">
    <name type="scientific">Meganyctiphanes norvegica</name>
    <name type="common">Northern krill</name>
    <name type="synonym">Thysanopoda norvegica</name>
    <dbReference type="NCBI Taxonomy" id="48144"/>
    <lineage>
        <taxon>Eukaryota</taxon>
        <taxon>Metazoa</taxon>
        <taxon>Ecdysozoa</taxon>
        <taxon>Arthropoda</taxon>
        <taxon>Crustacea</taxon>
        <taxon>Multicrustacea</taxon>
        <taxon>Malacostraca</taxon>
        <taxon>Eumalacostraca</taxon>
        <taxon>Eucarida</taxon>
        <taxon>Euphausiacea</taxon>
        <taxon>Euphausiidae</taxon>
        <taxon>Meganyctiphanes</taxon>
    </lineage>
</organism>
<proteinExistence type="predicted"/>